<accession>A0A517PGI4</accession>
<dbReference type="OrthoDB" id="287512at2"/>
<dbReference type="SUPFAM" id="SSF54523">
    <property type="entry name" value="Pili subunits"/>
    <property type="match status" value="1"/>
</dbReference>
<dbReference type="InterPro" id="IPR012902">
    <property type="entry name" value="N_methyl_site"/>
</dbReference>
<dbReference type="InterPro" id="IPR027558">
    <property type="entry name" value="Pre_pil_HX9DG_C"/>
</dbReference>
<dbReference type="InterPro" id="IPR045584">
    <property type="entry name" value="Pilin-like"/>
</dbReference>
<keyword evidence="4" id="KW-1185">Reference proteome</keyword>
<dbReference type="EMBL" id="CP036266">
    <property type="protein sequence ID" value="QDT18492.1"/>
    <property type="molecule type" value="Genomic_DNA"/>
</dbReference>
<dbReference type="Gene3D" id="3.30.700.10">
    <property type="entry name" value="Glycoprotein, Type 4 Pilin"/>
    <property type="match status" value="1"/>
</dbReference>
<evidence type="ECO:0000259" key="2">
    <source>
        <dbReference type="Pfam" id="PF07596"/>
    </source>
</evidence>
<keyword evidence="1" id="KW-1133">Transmembrane helix</keyword>
<proteinExistence type="predicted"/>
<dbReference type="NCBIfam" id="TIGR02532">
    <property type="entry name" value="IV_pilin_GFxxxE"/>
    <property type="match status" value="1"/>
</dbReference>
<sequence>MRRHQWQRRGFTLIELLVVIAIIAILIALLLPAVQQAREAARRSTCKNNLKQMGLALHNYHEAFGCFPPGQIRGWNGTVELGSGASWGALILPYMDQAPLYNKLNFNIGIYEGTNKTAINAVSGLSIVLCPSDTDRAPTRSIHSSSTPNYMSSIPSTSYFGSIGGFQNGDSTDPRLSGGFFTYDRARPTKIASISDGTSNTIAVGEKSYQVWTGGSWLGVQHNTYQTSSPGNDTACCQDWYLGAGIYPMTNQLTPGLGSTNWRYGSVHTGGAHFLMADGAVRFISENIQHIVSTRSASTCATNNCGCEWSNDANACAPGAPGGWNDKAYLGNHFGIYQRLHHRNDGLTLGDF</sequence>
<dbReference type="NCBIfam" id="TIGR04294">
    <property type="entry name" value="pre_pil_HX9DG"/>
    <property type="match status" value="1"/>
</dbReference>
<dbReference type="PROSITE" id="PS00409">
    <property type="entry name" value="PROKAR_NTER_METHYL"/>
    <property type="match status" value="1"/>
</dbReference>
<organism evidence="3 4">
    <name type="scientific">Gimesia chilikensis</name>
    <dbReference type="NCBI Taxonomy" id="2605989"/>
    <lineage>
        <taxon>Bacteria</taxon>
        <taxon>Pseudomonadati</taxon>
        <taxon>Planctomycetota</taxon>
        <taxon>Planctomycetia</taxon>
        <taxon>Planctomycetales</taxon>
        <taxon>Planctomycetaceae</taxon>
        <taxon>Gimesia</taxon>
    </lineage>
</organism>
<feature type="transmembrane region" description="Helical" evidence="1">
    <location>
        <begin position="12"/>
        <end position="34"/>
    </location>
</feature>
<feature type="domain" description="DUF1559" evidence="2">
    <location>
        <begin position="35"/>
        <end position="289"/>
    </location>
</feature>
<evidence type="ECO:0000313" key="3">
    <source>
        <dbReference type="EMBL" id="QDT18492.1"/>
    </source>
</evidence>
<dbReference type="PANTHER" id="PTHR30093">
    <property type="entry name" value="GENERAL SECRETION PATHWAY PROTEIN G"/>
    <property type="match status" value="1"/>
</dbReference>
<dbReference type="AlphaFoldDB" id="A0A517PGI4"/>
<dbReference type="Pfam" id="PF07963">
    <property type="entry name" value="N_methyl"/>
    <property type="match status" value="1"/>
</dbReference>
<dbReference type="RefSeq" id="WP_145193641.1">
    <property type="nucleotide sequence ID" value="NZ_CP036266.1"/>
</dbReference>
<dbReference type="Proteomes" id="UP000320421">
    <property type="component" value="Chromosome"/>
</dbReference>
<keyword evidence="1" id="KW-0812">Transmembrane</keyword>
<gene>
    <name evidence="3" type="ORF">HG66A1_02530</name>
</gene>
<dbReference type="PANTHER" id="PTHR30093:SF2">
    <property type="entry name" value="TYPE II SECRETION SYSTEM PROTEIN H"/>
    <property type="match status" value="1"/>
</dbReference>
<name>A0A517PGI4_9PLAN</name>
<evidence type="ECO:0000313" key="4">
    <source>
        <dbReference type="Proteomes" id="UP000320421"/>
    </source>
</evidence>
<protein>
    <submittedName>
        <fullName evidence="3">Putative major pilin subunit</fullName>
    </submittedName>
</protein>
<reference evidence="3 4" key="1">
    <citation type="submission" date="2019-02" db="EMBL/GenBank/DDBJ databases">
        <title>Deep-cultivation of Planctomycetes and their phenomic and genomic characterization uncovers novel biology.</title>
        <authorList>
            <person name="Wiegand S."/>
            <person name="Jogler M."/>
            <person name="Boedeker C."/>
            <person name="Pinto D."/>
            <person name="Vollmers J."/>
            <person name="Rivas-Marin E."/>
            <person name="Kohn T."/>
            <person name="Peeters S.H."/>
            <person name="Heuer A."/>
            <person name="Rast P."/>
            <person name="Oberbeckmann S."/>
            <person name="Bunk B."/>
            <person name="Jeske O."/>
            <person name="Meyerdierks A."/>
            <person name="Storesund J.E."/>
            <person name="Kallscheuer N."/>
            <person name="Luecker S."/>
            <person name="Lage O.M."/>
            <person name="Pohl T."/>
            <person name="Merkel B.J."/>
            <person name="Hornburger P."/>
            <person name="Mueller R.-W."/>
            <person name="Bruemmer F."/>
            <person name="Labrenz M."/>
            <person name="Spormann A.M."/>
            <person name="Op den Camp H."/>
            <person name="Overmann J."/>
            <person name="Amann R."/>
            <person name="Jetten M.S.M."/>
            <person name="Mascher T."/>
            <person name="Medema M.H."/>
            <person name="Devos D.P."/>
            <person name="Kaster A.-K."/>
            <person name="Ovreas L."/>
            <person name="Rohde M."/>
            <person name="Galperin M.Y."/>
            <person name="Jogler C."/>
        </authorList>
    </citation>
    <scope>NUCLEOTIDE SEQUENCE [LARGE SCALE GENOMIC DNA]</scope>
    <source>
        <strain evidence="3 4">HG66A1</strain>
    </source>
</reference>
<evidence type="ECO:0000256" key="1">
    <source>
        <dbReference type="SAM" id="Phobius"/>
    </source>
</evidence>
<dbReference type="Pfam" id="PF07596">
    <property type="entry name" value="SBP_bac_10"/>
    <property type="match status" value="1"/>
</dbReference>
<keyword evidence="1" id="KW-0472">Membrane</keyword>
<dbReference type="InterPro" id="IPR011453">
    <property type="entry name" value="DUF1559"/>
</dbReference>